<reference evidence="1" key="1">
    <citation type="submission" date="2021-06" db="EMBL/GenBank/DDBJ databases">
        <authorList>
            <person name="Kallberg Y."/>
            <person name="Tangrot J."/>
            <person name="Rosling A."/>
        </authorList>
    </citation>
    <scope>NUCLEOTIDE SEQUENCE</scope>
    <source>
        <strain evidence="1">IN212</strain>
    </source>
</reference>
<keyword evidence="2" id="KW-1185">Reference proteome</keyword>
<dbReference type="EMBL" id="CAJVPZ010050019">
    <property type="protein sequence ID" value="CAG8776895.1"/>
    <property type="molecule type" value="Genomic_DNA"/>
</dbReference>
<gene>
    <name evidence="1" type="ORF">RFULGI_LOCUS15498</name>
</gene>
<evidence type="ECO:0000313" key="2">
    <source>
        <dbReference type="Proteomes" id="UP000789396"/>
    </source>
</evidence>
<feature type="non-terminal residue" evidence="1">
    <location>
        <position position="1"/>
    </location>
</feature>
<name>A0A9N9JDF9_9GLOM</name>
<comment type="caution">
    <text evidence="1">The sequence shown here is derived from an EMBL/GenBank/DDBJ whole genome shotgun (WGS) entry which is preliminary data.</text>
</comment>
<proteinExistence type="predicted"/>
<feature type="non-terminal residue" evidence="1">
    <location>
        <position position="64"/>
    </location>
</feature>
<accession>A0A9N9JDF9</accession>
<dbReference type="AlphaFoldDB" id="A0A9N9JDF9"/>
<protein>
    <submittedName>
        <fullName evidence="1">10365_t:CDS:1</fullName>
    </submittedName>
</protein>
<evidence type="ECO:0000313" key="1">
    <source>
        <dbReference type="EMBL" id="CAG8776895.1"/>
    </source>
</evidence>
<dbReference type="Proteomes" id="UP000789396">
    <property type="component" value="Unassembled WGS sequence"/>
</dbReference>
<sequence>VIIIGTFMDALNALIMVTFKQTNSDTDEETNSDGETILELNEQQLLQNDIIVQIQIVAAGDANV</sequence>
<organism evidence="1 2">
    <name type="scientific">Racocetra fulgida</name>
    <dbReference type="NCBI Taxonomy" id="60492"/>
    <lineage>
        <taxon>Eukaryota</taxon>
        <taxon>Fungi</taxon>
        <taxon>Fungi incertae sedis</taxon>
        <taxon>Mucoromycota</taxon>
        <taxon>Glomeromycotina</taxon>
        <taxon>Glomeromycetes</taxon>
        <taxon>Diversisporales</taxon>
        <taxon>Gigasporaceae</taxon>
        <taxon>Racocetra</taxon>
    </lineage>
</organism>